<evidence type="ECO:0000313" key="3">
    <source>
        <dbReference type="Proteomes" id="UP001154078"/>
    </source>
</evidence>
<dbReference type="SMART" id="SM00597">
    <property type="entry name" value="ZnF_TTF"/>
    <property type="match status" value="1"/>
</dbReference>
<organism evidence="2 3">
    <name type="scientific">Brassicogethes aeneus</name>
    <name type="common">Rape pollen beetle</name>
    <name type="synonym">Meligethes aeneus</name>
    <dbReference type="NCBI Taxonomy" id="1431903"/>
    <lineage>
        <taxon>Eukaryota</taxon>
        <taxon>Metazoa</taxon>
        <taxon>Ecdysozoa</taxon>
        <taxon>Arthropoda</taxon>
        <taxon>Hexapoda</taxon>
        <taxon>Insecta</taxon>
        <taxon>Pterygota</taxon>
        <taxon>Neoptera</taxon>
        <taxon>Endopterygota</taxon>
        <taxon>Coleoptera</taxon>
        <taxon>Polyphaga</taxon>
        <taxon>Cucujiformia</taxon>
        <taxon>Nitidulidae</taxon>
        <taxon>Meligethinae</taxon>
        <taxon>Brassicogethes</taxon>
    </lineage>
</organism>
<proteinExistence type="predicted"/>
<dbReference type="Proteomes" id="UP001154078">
    <property type="component" value="Chromosome 8"/>
</dbReference>
<dbReference type="PANTHER" id="PTHR45749">
    <property type="match status" value="1"/>
</dbReference>
<evidence type="ECO:0000313" key="2">
    <source>
        <dbReference type="EMBL" id="CAH0563170.1"/>
    </source>
</evidence>
<accession>A0A9P0BHA1</accession>
<dbReference type="OrthoDB" id="6613179at2759"/>
<evidence type="ECO:0000259" key="1">
    <source>
        <dbReference type="SMART" id="SM00597"/>
    </source>
</evidence>
<protein>
    <recommendedName>
        <fullName evidence="1">TTF-type domain-containing protein</fullName>
    </recommendedName>
</protein>
<dbReference type="EMBL" id="OV121139">
    <property type="protein sequence ID" value="CAH0563170.1"/>
    <property type="molecule type" value="Genomic_DNA"/>
</dbReference>
<dbReference type="InterPro" id="IPR006580">
    <property type="entry name" value="Znf_TTF"/>
</dbReference>
<dbReference type="PANTHER" id="PTHR45749:SF21">
    <property type="entry name" value="DUF4371 DOMAIN-CONTAINING PROTEIN"/>
    <property type="match status" value="1"/>
</dbReference>
<gene>
    <name evidence="2" type="ORF">MELIAE_LOCUS12150</name>
</gene>
<feature type="domain" description="TTF-type" evidence="1">
    <location>
        <begin position="29"/>
        <end position="120"/>
    </location>
</feature>
<dbReference type="AlphaFoldDB" id="A0A9P0BHA1"/>
<reference evidence="2" key="1">
    <citation type="submission" date="2021-12" db="EMBL/GenBank/DDBJ databases">
        <authorList>
            <person name="King R."/>
        </authorList>
    </citation>
    <scope>NUCLEOTIDE SEQUENCE</scope>
</reference>
<sequence length="168" mass="19859">MIKKGSEYFQNKEGPFANVVKQGENPKGSKRNLSTAWFYKKLPNGEKILRSWMIYSISKQKLFCFCCRLFSIDQDKCTSKFITGFNDWWKLNPKVSDHENSLYHIAKWKTLQTGLASNSTITTHRLRLHELEVKKKRDILKRLLDIILFLAKQNLSFRGHREDKNFQN</sequence>
<name>A0A9P0BHA1_BRAAE</name>
<keyword evidence="3" id="KW-1185">Reference proteome</keyword>